<feature type="transmembrane region" description="Helical" evidence="2">
    <location>
        <begin position="350"/>
        <end position="372"/>
    </location>
</feature>
<comment type="caution">
    <text evidence="3">The sequence shown here is derived from an EMBL/GenBank/DDBJ whole genome shotgun (WGS) entry which is preliminary data.</text>
</comment>
<keyword evidence="4" id="KW-1185">Reference proteome</keyword>
<keyword evidence="2" id="KW-0472">Membrane</keyword>
<evidence type="ECO:0000313" key="4">
    <source>
        <dbReference type="Proteomes" id="UP001501676"/>
    </source>
</evidence>
<protein>
    <submittedName>
        <fullName evidence="3">Uncharacterized protein</fullName>
    </submittedName>
</protein>
<dbReference type="Proteomes" id="UP001501676">
    <property type="component" value="Unassembled WGS sequence"/>
</dbReference>
<feature type="region of interest" description="Disordered" evidence="1">
    <location>
        <begin position="1"/>
        <end position="107"/>
    </location>
</feature>
<feature type="transmembrane region" description="Helical" evidence="2">
    <location>
        <begin position="318"/>
        <end position="338"/>
    </location>
</feature>
<proteinExistence type="predicted"/>
<accession>A0ABP6TBS0</accession>
<feature type="compositionally biased region" description="Basic and acidic residues" evidence="1">
    <location>
        <begin position="72"/>
        <end position="82"/>
    </location>
</feature>
<feature type="region of interest" description="Disordered" evidence="1">
    <location>
        <begin position="177"/>
        <end position="210"/>
    </location>
</feature>
<evidence type="ECO:0000256" key="1">
    <source>
        <dbReference type="SAM" id="MobiDB-lite"/>
    </source>
</evidence>
<dbReference type="RefSeq" id="WP_345733339.1">
    <property type="nucleotide sequence ID" value="NZ_BAAAYN010000066.1"/>
</dbReference>
<feature type="compositionally biased region" description="Pro residues" evidence="1">
    <location>
        <begin position="89"/>
        <end position="100"/>
    </location>
</feature>
<sequence length="373" mass="38081">MGTSNDTTTDIRTAETASALSTEVPTFAGSPSSAAADEPVLFEWDAPVSGAHPPAANASRADPSDTDELLVDEGRAAPHEMEGAEPLPLDLPDPAAPPARPDPEPSLVLYRSAPRTGADRWVDAGLALLLRDRVRADGTRTGGAAGQHWPARHSIAGVSGLPGNVGGVLGAHRRAVGERATQPSIRRGAAHGSQETTPPAPPATPSHAGLRHPAAGLVPALALGLLAAFFGWVSAAPFWLANGVGAEGTATVTHCRQQALGDRCTGRFVADDGTFTRIVRLADLDPSDRATGSTVDARMLPGGNVAYAGPAAGLHLRWMLGFLGVLACGVGVGAATGVQRLRREGPRKVGVLWALSLGGPAVLALITLVAALL</sequence>
<gene>
    <name evidence="3" type="ORF">GCM10020369_77830</name>
</gene>
<dbReference type="EMBL" id="BAAAYN010000066">
    <property type="protein sequence ID" value="GAA3397478.1"/>
    <property type="molecule type" value="Genomic_DNA"/>
</dbReference>
<feature type="transmembrane region" description="Helical" evidence="2">
    <location>
        <begin position="214"/>
        <end position="233"/>
    </location>
</feature>
<evidence type="ECO:0000256" key="2">
    <source>
        <dbReference type="SAM" id="Phobius"/>
    </source>
</evidence>
<evidence type="ECO:0000313" key="3">
    <source>
        <dbReference type="EMBL" id="GAA3397478.1"/>
    </source>
</evidence>
<reference evidence="4" key="1">
    <citation type="journal article" date="2019" name="Int. J. Syst. Evol. Microbiol.">
        <title>The Global Catalogue of Microorganisms (GCM) 10K type strain sequencing project: providing services to taxonomists for standard genome sequencing and annotation.</title>
        <authorList>
            <consortium name="The Broad Institute Genomics Platform"/>
            <consortium name="The Broad Institute Genome Sequencing Center for Infectious Disease"/>
            <person name="Wu L."/>
            <person name="Ma J."/>
        </authorList>
    </citation>
    <scope>NUCLEOTIDE SEQUENCE [LARGE SCALE GENOMIC DNA]</scope>
    <source>
        <strain evidence="4">JCM 9458</strain>
    </source>
</reference>
<feature type="compositionally biased region" description="Polar residues" evidence="1">
    <location>
        <begin position="1"/>
        <end position="33"/>
    </location>
</feature>
<name>A0ABP6TBS0_9ACTN</name>
<organism evidence="3 4">
    <name type="scientific">Cryptosporangium minutisporangium</name>
    <dbReference type="NCBI Taxonomy" id="113569"/>
    <lineage>
        <taxon>Bacteria</taxon>
        <taxon>Bacillati</taxon>
        <taxon>Actinomycetota</taxon>
        <taxon>Actinomycetes</taxon>
        <taxon>Cryptosporangiales</taxon>
        <taxon>Cryptosporangiaceae</taxon>
        <taxon>Cryptosporangium</taxon>
    </lineage>
</organism>
<keyword evidence="2" id="KW-1133">Transmembrane helix</keyword>
<keyword evidence="2" id="KW-0812">Transmembrane</keyword>